<dbReference type="Proteomes" id="UP000199202">
    <property type="component" value="Unassembled WGS sequence"/>
</dbReference>
<gene>
    <name evidence="8" type="ORF">SAMN05421869_11668</name>
</gene>
<dbReference type="Gene3D" id="2.130.10.10">
    <property type="entry name" value="YVTN repeat-like/Quinoprotein amine dehydrogenase"/>
    <property type="match status" value="1"/>
</dbReference>
<dbReference type="PROSITE" id="PS00107">
    <property type="entry name" value="PROTEIN_KINASE_ATP"/>
    <property type="match status" value="1"/>
</dbReference>
<dbReference type="OrthoDB" id="155383at2"/>
<accession>A0A1G9C495</accession>
<reference evidence="8 9" key="1">
    <citation type="submission" date="2016-10" db="EMBL/GenBank/DDBJ databases">
        <authorList>
            <person name="de Groot N.N."/>
        </authorList>
    </citation>
    <scope>NUCLEOTIDE SEQUENCE [LARGE SCALE GENOMIC DNA]</scope>
    <source>
        <strain evidence="8 9">CGMCC 4.6533</strain>
    </source>
</reference>
<dbReference type="SUPFAM" id="SSF56112">
    <property type="entry name" value="Protein kinase-like (PK-like)"/>
    <property type="match status" value="1"/>
</dbReference>
<dbReference type="InterPro" id="IPR000719">
    <property type="entry name" value="Prot_kinase_dom"/>
</dbReference>
<dbReference type="InterPro" id="IPR015943">
    <property type="entry name" value="WD40/YVTN_repeat-like_dom_sf"/>
</dbReference>
<feature type="domain" description="Protein kinase" evidence="7">
    <location>
        <begin position="15"/>
        <end position="269"/>
    </location>
</feature>
<evidence type="ECO:0000313" key="9">
    <source>
        <dbReference type="Proteomes" id="UP000199202"/>
    </source>
</evidence>
<evidence type="ECO:0000259" key="7">
    <source>
        <dbReference type="PROSITE" id="PS50011"/>
    </source>
</evidence>
<dbReference type="EMBL" id="FNDJ01000016">
    <property type="protein sequence ID" value="SDK46507.1"/>
    <property type="molecule type" value="Genomic_DNA"/>
</dbReference>
<evidence type="ECO:0000256" key="3">
    <source>
        <dbReference type="ARBA" id="ARBA00022777"/>
    </source>
</evidence>
<keyword evidence="3 8" id="KW-0418">Kinase</keyword>
<evidence type="ECO:0000256" key="6">
    <source>
        <dbReference type="SAM" id="MobiDB-lite"/>
    </source>
</evidence>
<dbReference type="SUPFAM" id="SSF50998">
    <property type="entry name" value="Quinoprotein alcohol dehydrogenase-like"/>
    <property type="match status" value="1"/>
</dbReference>
<keyword evidence="4 5" id="KW-0067">ATP-binding</keyword>
<dbReference type="RefSeq" id="WP_090939987.1">
    <property type="nucleotide sequence ID" value="NZ_FNDJ01000016.1"/>
</dbReference>
<dbReference type="PANTHER" id="PTHR43289">
    <property type="entry name" value="MITOGEN-ACTIVATED PROTEIN KINASE KINASE KINASE 20-RELATED"/>
    <property type="match status" value="1"/>
</dbReference>
<dbReference type="InterPro" id="IPR002372">
    <property type="entry name" value="PQQ_rpt_dom"/>
</dbReference>
<dbReference type="InterPro" id="IPR011009">
    <property type="entry name" value="Kinase-like_dom_sf"/>
</dbReference>
<name>A0A1G9C495_9ACTN</name>
<evidence type="ECO:0000256" key="5">
    <source>
        <dbReference type="PROSITE-ProRule" id="PRU10141"/>
    </source>
</evidence>
<keyword evidence="8" id="KW-0723">Serine/threonine-protein kinase</keyword>
<dbReference type="PROSITE" id="PS50011">
    <property type="entry name" value="PROTEIN_KINASE_DOM"/>
    <property type="match status" value="1"/>
</dbReference>
<evidence type="ECO:0000313" key="8">
    <source>
        <dbReference type="EMBL" id="SDK46507.1"/>
    </source>
</evidence>
<evidence type="ECO:0000256" key="2">
    <source>
        <dbReference type="ARBA" id="ARBA00022741"/>
    </source>
</evidence>
<evidence type="ECO:0000256" key="4">
    <source>
        <dbReference type="ARBA" id="ARBA00022840"/>
    </source>
</evidence>
<dbReference type="Gene3D" id="2.40.128.630">
    <property type="match status" value="1"/>
</dbReference>
<dbReference type="Gene3D" id="3.30.200.20">
    <property type="entry name" value="Phosphorylase Kinase, domain 1"/>
    <property type="match status" value="1"/>
</dbReference>
<keyword evidence="9" id="KW-1185">Reference proteome</keyword>
<dbReference type="CDD" id="cd14014">
    <property type="entry name" value="STKc_PknB_like"/>
    <property type="match status" value="1"/>
</dbReference>
<dbReference type="SMART" id="SM00564">
    <property type="entry name" value="PQQ"/>
    <property type="match status" value="7"/>
</dbReference>
<sequence length="774" mass="82864">MQPLRPDDPRSIGPYRIVSRLGVGGMGQVYLARSRAGREVALKLVHLGLAGDPEFRTRFRREVTAARAVGGAFTAPVIDADLDAPVPWLATVYLHGLSLQRAVTEHGPLPLDSVFALGAGLAEALEAIHRAGVVHRDLTPSNVILTPDGPKVIDFGIARGAGAGTLTASGSVLGSPGFMAPEQATGRVETGAATDVFAFGAVLVYALTGVGPFGRGAIEALIYRIVHEEPRLDGVADPDLRDLVAACLVKEPEFRPTPGLILERLSPYIPQPEILQGTSWLPADLGASVTRRLDPPPAAPPDVPATRRLEKPYAPPAPHPVPAVTRPKPGLRASDQQDLSRRRILRHGRTGLVVAIIGGVGALMAFPPKSSPSPPPRSNDRPLLSDLQMKLKPTPVNVPNGIRWRTPMSYGTDERKLAVVGKAVFIAAPGGRVHVLDAGTGKKRWSAPYELAYTGGGLVPVVKDGTVYLRDRYSVSAYDLATGESGWKREVESQVQQHPPVVAKGMVVVQGKRNLAAYDAARGTPRWTHEGDGRYEGSFTFAGDLVYAGFTSDTTEIKAIEIATGRVRWTSTLTDQFGVACVALRKSGGSLYARLGDGTIHALDADSGRRRWSSAVRVRQREVTGSLVLAEGAVYSVDESGDLHAFDARTGKLRWRRPLDPFGEDVGPSLSDLTPVPAGKLLYMHDSSRTLLAVETATGKVRWRREVEWVNFTDSVVVAAGAVHVAVTQAVCSFDMKSGRLLREESLSFPEGLLATGNALYVTDTDSVLSLRMP</sequence>
<feature type="binding site" evidence="5">
    <location>
        <position position="43"/>
    </location>
    <ligand>
        <name>ATP</name>
        <dbReference type="ChEBI" id="CHEBI:30616"/>
    </ligand>
</feature>
<protein>
    <submittedName>
        <fullName evidence="8">Serine/threonine protein kinase</fullName>
    </submittedName>
</protein>
<dbReference type="Pfam" id="PF13360">
    <property type="entry name" value="PQQ_2"/>
    <property type="match status" value="1"/>
</dbReference>
<dbReference type="Pfam" id="PF00069">
    <property type="entry name" value="Pkinase"/>
    <property type="match status" value="1"/>
</dbReference>
<dbReference type="PROSITE" id="PS00109">
    <property type="entry name" value="PROTEIN_KINASE_TYR"/>
    <property type="match status" value="1"/>
</dbReference>
<organism evidence="8 9">
    <name type="scientific">Nonomuraea jiangxiensis</name>
    <dbReference type="NCBI Taxonomy" id="633440"/>
    <lineage>
        <taxon>Bacteria</taxon>
        <taxon>Bacillati</taxon>
        <taxon>Actinomycetota</taxon>
        <taxon>Actinomycetes</taxon>
        <taxon>Streptosporangiales</taxon>
        <taxon>Streptosporangiaceae</taxon>
        <taxon>Nonomuraea</taxon>
    </lineage>
</organism>
<dbReference type="InterPro" id="IPR017441">
    <property type="entry name" value="Protein_kinase_ATP_BS"/>
</dbReference>
<feature type="region of interest" description="Disordered" evidence="6">
    <location>
        <begin position="291"/>
        <end position="344"/>
    </location>
</feature>
<evidence type="ECO:0000256" key="1">
    <source>
        <dbReference type="ARBA" id="ARBA00022679"/>
    </source>
</evidence>
<dbReference type="GO" id="GO:0004674">
    <property type="term" value="F:protein serine/threonine kinase activity"/>
    <property type="evidence" value="ECO:0007669"/>
    <property type="project" value="UniProtKB-KW"/>
</dbReference>
<dbReference type="AlphaFoldDB" id="A0A1G9C495"/>
<dbReference type="InterPro" id="IPR018391">
    <property type="entry name" value="PQQ_b-propeller_rpt"/>
</dbReference>
<dbReference type="InterPro" id="IPR008266">
    <property type="entry name" value="Tyr_kinase_AS"/>
</dbReference>
<dbReference type="InterPro" id="IPR011047">
    <property type="entry name" value="Quinoprotein_ADH-like_sf"/>
</dbReference>
<dbReference type="PANTHER" id="PTHR43289:SF34">
    <property type="entry name" value="SERINE_THREONINE-PROTEIN KINASE YBDM-RELATED"/>
    <property type="match status" value="1"/>
</dbReference>
<keyword evidence="1" id="KW-0808">Transferase</keyword>
<dbReference type="GO" id="GO:0005524">
    <property type="term" value="F:ATP binding"/>
    <property type="evidence" value="ECO:0007669"/>
    <property type="project" value="UniProtKB-UniRule"/>
</dbReference>
<keyword evidence="2 5" id="KW-0547">Nucleotide-binding</keyword>
<dbReference type="STRING" id="633440.SAMN05421869_11668"/>
<proteinExistence type="predicted"/>
<dbReference type="Gene3D" id="1.10.510.10">
    <property type="entry name" value="Transferase(Phosphotransferase) domain 1"/>
    <property type="match status" value="1"/>
</dbReference>